<feature type="chain" id="PRO_5035827548" description="Elicitin" evidence="2">
    <location>
        <begin position="22"/>
        <end position="366"/>
    </location>
</feature>
<feature type="region of interest" description="Disordered" evidence="1">
    <location>
        <begin position="114"/>
        <end position="162"/>
    </location>
</feature>
<feature type="signal peptide" evidence="2">
    <location>
        <begin position="1"/>
        <end position="21"/>
    </location>
</feature>
<evidence type="ECO:0008006" key="5">
    <source>
        <dbReference type="Google" id="ProtNLM"/>
    </source>
</evidence>
<evidence type="ECO:0000313" key="3">
    <source>
        <dbReference type="EMBL" id="KAG6966886.1"/>
    </source>
</evidence>
<sequence>MKTASFVSAAALIAAAAYSSAADCDMSKIESLLYPNATQGLADCENATGIDIFAVGQFPTTEQVTQLSQNVDCADYLNQINQVANAEIQCNVTIEGVAVNFGTLIADFLTGKTGNESDSGSGSIEIPSESASGSVGSGSANLDSSATNSGSTAASDSTGSSGASSAQALSFVAYGLSNKSTNARNTMKAAFLSVLAVAGAVGMAVTATECDLKDIEETLSKNTTIATKMKPAQTLCEDDTGVDMFAITEFPTKKTALEIQQSDKGCNVLINIISGYNNINTQCTLDINGTVVTYGRLISDFLDGKTGNETDSSSDSGSESESASSSSASESGSNSSSASASTSGASTTALSIVTYGAIAAIAVALR</sequence>
<proteinExistence type="predicted"/>
<comment type="caution">
    <text evidence="3">The sequence shown here is derived from an EMBL/GenBank/DDBJ whole genome shotgun (WGS) entry which is preliminary data.</text>
</comment>
<dbReference type="EMBL" id="JAENGZ010000161">
    <property type="protein sequence ID" value="KAG6966886.1"/>
    <property type="molecule type" value="Genomic_DNA"/>
</dbReference>
<dbReference type="SMART" id="SM01187">
    <property type="entry name" value="Elicitin"/>
    <property type="match status" value="2"/>
</dbReference>
<dbReference type="VEuPathDB" id="FungiDB:PC110_g3156"/>
<dbReference type="Pfam" id="PF00964">
    <property type="entry name" value="Elicitin"/>
    <property type="match status" value="1"/>
</dbReference>
<feature type="compositionally biased region" description="Low complexity" evidence="1">
    <location>
        <begin position="116"/>
        <end position="162"/>
    </location>
</feature>
<reference evidence="3" key="1">
    <citation type="submission" date="2021-01" db="EMBL/GenBank/DDBJ databases">
        <title>Phytophthora aleatoria, a newly-described species from Pinus radiata is distinct from Phytophthora cactorum isolates based on comparative genomics.</title>
        <authorList>
            <person name="Mcdougal R."/>
            <person name="Panda P."/>
            <person name="Williams N."/>
            <person name="Studholme D.J."/>
        </authorList>
    </citation>
    <scope>NUCLEOTIDE SEQUENCE</scope>
    <source>
        <strain evidence="3">NZFS 3830</strain>
    </source>
</reference>
<accession>A0A8T1UN94</accession>
<dbReference type="InterPro" id="IPR002200">
    <property type="entry name" value="Elicitin"/>
</dbReference>
<evidence type="ECO:0000256" key="1">
    <source>
        <dbReference type="SAM" id="MobiDB-lite"/>
    </source>
</evidence>
<dbReference type="VEuPathDB" id="FungiDB:PC110_g3157"/>
<protein>
    <recommendedName>
        <fullName evidence="5">Elicitin</fullName>
    </recommendedName>
</protein>
<feature type="compositionally biased region" description="Low complexity" evidence="1">
    <location>
        <begin position="309"/>
        <end position="345"/>
    </location>
</feature>
<name>A0A8T1UN94_9STRA</name>
<dbReference type="OrthoDB" id="127256at2759"/>
<feature type="region of interest" description="Disordered" evidence="1">
    <location>
        <begin position="305"/>
        <end position="345"/>
    </location>
</feature>
<evidence type="ECO:0000256" key="2">
    <source>
        <dbReference type="SAM" id="SignalP"/>
    </source>
</evidence>
<evidence type="ECO:0000313" key="4">
    <source>
        <dbReference type="Proteomes" id="UP000688947"/>
    </source>
</evidence>
<organism evidence="3 4">
    <name type="scientific">Phytophthora cactorum</name>
    <dbReference type="NCBI Taxonomy" id="29920"/>
    <lineage>
        <taxon>Eukaryota</taxon>
        <taxon>Sar</taxon>
        <taxon>Stramenopiles</taxon>
        <taxon>Oomycota</taxon>
        <taxon>Peronosporomycetes</taxon>
        <taxon>Peronosporales</taxon>
        <taxon>Peronosporaceae</taxon>
        <taxon>Phytophthora</taxon>
    </lineage>
</organism>
<dbReference type="GO" id="GO:0005576">
    <property type="term" value="C:extracellular region"/>
    <property type="evidence" value="ECO:0007669"/>
    <property type="project" value="InterPro"/>
</dbReference>
<dbReference type="AlphaFoldDB" id="A0A8T1UN94"/>
<gene>
    <name evidence="3" type="ORF">JG687_00004613</name>
</gene>
<dbReference type="Proteomes" id="UP000688947">
    <property type="component" value="Unassembled WGS sequence"/>
</dbReference>
<keyword evidence="2" id="KW-0732">Signal</keyword>